<gene>
    <name evidence="1" type="ORF">SAMN04490220_2005</name>
</gene>
<name>A0A1H4TMX3_RHOJO</name>
<dbReference type="RefSeq" id="WP_240319709.1">
    <property type="nucleotide sequence ID" value="NZ_FNTL01000004.1"/>
</dbReference>
<sequence>MSKNQGQGPLTDRLDAGTVTAEALGECRRQVAAVDQTIISAKDLPELAHPDAEMLDLLGRYLEARSRVLALA</sequence>
<protein>
    <submittedName>
        <fullName evidence="1">Uncharacterized protein</fullName>
    </submittedName>
</protein>
<dbReference type="Proteomes" id="UP000183407">
    <property type="component" value="Unassembled WGS sequence"/>
</dbReference>
<organism evidence="1 2">
    <name type="scientific">Rhodococcus jostii</name>
    <dbReference type="NCBI Taxonomy" id="132919"/>
    <lineage>
        <taxon>Bacteria</taxon>
        <taxon>Bacillati</taxon>
        <taxon>Actinomycetota</taxon>
        <taxon>Actinomycetes</taxon>
        <taxon>Mycobacteriales</taxon>
        <taxon>Nocardiaceae</taxon>
        <taxon>Rhodococcus</taxon>
    </lineage>
</organism>
<evidence type="ECO:0000313" key="2">
    <source>
        <dbReference type="Proteomes" id="UP000183407"/>
    </source>
</evidence>
<accession>A0A1H4TMX3</accession>
<dbReference type="AlphaFoldDB" id="A0A1H4TMX3"/>
<reference evidence="2" key="1">
    <citation type="submission" date="2016-10" db="EMBL/GenBank/DDBJ databases">
        <authorList>
            <person name="Varghese N."/>
        </authorList>
    </citation>
    <scope>NUCLEOTIDE SEQUENCE [LARGE SCALE GENOMIC DNA]</scope>
    <source>
        <strain evidence="2">DSM 44719</strain>
    </source>
</reference>
<evidence type="ECO:0000313" key="1">
    <source>
        <dbReference type="EMBL" id="SEC57822.1"/>
    </source>
</evidence>
<dbReference type="EMBL" id="FNTL01000004">
    <property type="protein sequence ID" value="SEC57822.1"/>
    <property type="molecule type" value="Genomic_DNA"/>
</dbReference>
<proteinExistence type="predicted"/>